<gene>
    <name evidence="4" type="ORF">A3D25_03615</name>
</gene>
<dbReference type="Pfam" id="PF00294">
    <property type="entry name" value="PfkB"/>
    <property type="match status" value="1"/>
</dbReference>
<name>A0A1F5KFZ8_9BACT</name>
<dbReference type="Gene3D" id="3.40.1190.20">
    <property type="match status" value="1"/>
</dbReference>
<dbReference type="AlphaFoldDB" id="A0A1F5KFZ8"/>
<evidence type="ECO:0000256" key="2">
    <source>
        <dbReference type="ARBA" id="ARBA00022777"/>
    </source>
</evidence>
<dbReference type="EMBL" id="MFDD01000014">
    <property type="protein sequence ID" value="OGE39873.1"/>
    <property type="molecule type" value="Genomic_DNA"/>
</dbReference>
<keyword evidence="2" id="KW-0418">Kinase</keyword>
<comment type="caution">
    <text evidence="4">The sequence shown here is derived from an EMBL/GenBank/DDBJ whole genome shotgun (WGS) entry which is preliminary data.</text>
</comment>
<dbReference type="InterPro" id="IPR029056">
    <property type="entry name" value="Ribokinase-like"/>
</dbReference>
<organism evidence="4 5">
    <name type="scientific">Candidatus Daviesbacteria bacterium RIFCSPHIGHO2_02_FULL_43_12</name>
    <dbReference type="NCBI Taxonomy" id="1797776"/>
    <lineage>
        <taxon>Bacteria</taxon>
        <taxon>Candidatus Daviesiibacteriota</taxon>
    </lineage>
</organism>
<sequence length="331" mass="36541">MFDLISIGDCVIDTFVPLTDAEIVTSLTSHETLLGLRSGDKVPVGQSVSMVAGNAANNAVGASRLQLKTAIYTNVGRLDDDKDDDRIKLKLKKEKVDLRYVVETDDLPSNHNIILDYKGERTILVHHQPWKFNLPNLDATKWVYLTSLAPSFIDSPLMEQLVRYLDQTGAKMVFNPGTFQLKHGVKKYPRILNSTTLFIVNLEEAKLILGFNRMEDIAPKKLLKGIADLGPKMVIITDGHKGSFGFDGEDYWKLGIFPTKLKQMTGAGDAYATGALAGIFYGEDLPEAMRWGAANGAAVVEQIGAQTGLLTYEEMIGRLKQNPEIIAKELK</sequence>
<keyword evidence="1" id="KW-0808">Transferase</keyword>
<evidence type="ECO:0000259" key="3">
    <source>
        <dbReference type="Pfam" id="PF00294"/>
    </source>
</evidence>
<dbReference type="SUPFAM" id="SSF53613">
    <property type="entry name" value="Ribokinase-like"/>
    <property type="match status" value="1"/>
</dbReference>
<dbReference type="GO" id="GO:0016301">
    <property type="term" value="F:kinase activity"/>
    <property type="evidence" value="ECO:0007669"/>
    <property type="project" value="UniProtKB-KW"/>
</dbReference>
<feature type="domain" description="Carbohydrate kinase PfkB" evidence="3">
    <location>
        <begin position="39"/>
        <end position="309"/>
    </location>
</feature>
<dbReference type="InterPro" id="IPR011611">
    <property type="entry name" value="PfkB_dom"/>
</dbReference>
<evidence type="ECO:0000313" key="4">
    <source>
        <dbReference type="EMBL" id="OGE39873.1"/>
    </source>
</evidence>
<protein>
    <recommendedName>
        <fullName evidence="3">Carbohydrate kinase PfkB domain-containing protein</fullName>
    </recommendedName>
</protein>
<reference evidence="4 5" key="1">
    <citation type="journal article" date="2016" name="Nat. Commun.">
        <title>Thousands of microbial genomes shed light on interconnected biogeochemical processes in an aquifer system.</title>
        <authorList>
            <person name="Anantharaman K."/>
            <person name="Brown C.T."/>
            <person name="Hug L.A."/>
            <person name="Sharon I."/>
            <person name="Castelle C.J."/>
            <person name="Probst A.J."/>
            <person name="Thomas B.C."/>
            <person name="Singh A."/>
            <person name="Wilkins M.J."/>
            <person name="Karaoz U."/>
            <person name="Brodie E.L."/>
            <person name="Williams K.H."/>
            <person name="Hubbard S.S."/>
            <person name="Banfield J.F."/>
        </authorList>
    </citation>
    <scope>NUCLEOTIDE SEQUENCE [LARGE SCALE GENOMIC DNA]</scope>
</reference>
<accession>A0A1F5KFZ8</accession>
<dbReference type="Proteomes" id="UP000177328">
    <property type="component" value="Unassembled WGS sequence"/>
</dbReference>
<evidence type="ECO:0000313" key="5">
    <source>
        <dbReference type="Proteomes" id="UP000177328"/>
    </source>
</evidence>
<evidence type="ECO:0000256" key="1">
    <source>
        <dbReference type="ARBA" id="ARBA00022679"/>
    </source>
</evidence>
<proteinExistence type="predicted"/>
<dbReference type="PANTHER" id="PTHR10584">
    <property type="entry name" value="SUGAR KINASE"/>
    <property type="match status" value="1"/>
</dbReference>
<dbReference type="PANTHER" id="PTHR10584:SF166">
    <property type="entry name" value="RIBOKINASE"/>
    <property type="match status" value="1"/>
</dbReference>